<dbReference type="InterPro" id="IPR039420">
    <property type="entry name" value="WalR-like"/>
</dbReference>
<protein>
    <recommendedName>
        <fullName evidence="2">HTH luxR-type domain-containing protein</fullName>
    </recommendedName>
</protein>
<dbReference type="CDD" id="cd06170">
    <property type="entry name" value="LuxR_C_like"/>
    <property type="match status" value="1"/>
</dbReference>
<dbReference type="Gene3D" id="3.40.50.300">
    <property type="entry name" value="P-loop containing nucleotide triphosphate hydrolases"/>
    <property type="match status" value="1"/>
</dbReference>
<dbReference type="SMART" id="SM00421">
    <property type="entry name" value="HTH_LUXR"/>
    <property type="match status" value="1"/>
</dbReference>
<dbReference type="InterPro" id="IPR036388">
    <property type="entry name" value="WH-like_DNA-bd_sf"/>
</dbReference>
<organism evidence="3 4">
    <name type="scientific">Brevibacterium aurantiacum</name>
    <dbReference type="NCBI Taxonomy" id="273384"/>
    <lineage>
        <taxon>Bacteria</taxon>
        <taxon>Bacillati</taxon>
        <taxon>Actinomycetota</taxon>
        <taxon>Actinomycetes</taxon>
        <taxon>Micrococcales</taxon>
        <taxon>Brevibacteriaceae</taxon>
        <taxon>Brevibacterium</taxon>
    </lineage>
</organism>
<reference evidence="3 4" key="2">
    <citation type="submission" date="2019-01" db="EMBL/GenBank/DDBJ databases">
        <title>Comparative genomic analysis of Brevibacterium aurantiacum sheds light on its evolution and its adaptation to smear-ripened cheeses.</title>
        <authorList>
            <person name="Moineau S."/>
        </authorList>
    </citation>
    <scope>NUCLEOTIDE SEQUENCE [LARGE SCALE GENOMIC DNA]</scope>
    <source>
        <strain evidence="3 4">SMQ-1420</strain>
    </source>
</reference>
<evidence type="ECO:0000256" key="1">
    <source>
        <dbReference type="ARBA" id="ARBA00023125"/>
    </source>
</evidence>
<dbReference type="Gene3D" id="1.25.40.10">
    <property type="entry name" value="Tetratricopeptide repeat domain"/>
    <property type="match status" value="2"/>
</dbReference>
<dbReference type="Pfam" id="PF13191">
    <property type="entry name" value="AAA_16"/>
    <property type="match status" value="1"/>
</dbReference>
<dbReference type="Pfam" id="PF13424">
    <property type="entry name" value="TPR_12"/>
    <property type="match status" value="1"/>
</dbReference>
<evidence type="ECO:0000259" key="2">
    <source>
        <dbReference type="PROSITE" id="PS50043"/>
    </source>
</evidence>
<dbReference type="Proteomes" id="UP000282731">
    <property type="component" value="Chromosome"/>
</dbReference>
<name>A0A3T0DLU6_BREAU</name>
<dbReference type="SMART" id="SM00382">
    <property type="entry name" value="AAA"/>
    <property type="match status" value="1"/>
</dbReference>
<feature type="domain" description="HTH luxR-type" evidence="2">
    <location>
        <begin position="837"/>
        <end position="902"/>
    </location>
</feature>
<dbReference type="PROSITE" id="PS50043">
    <property type="entry name" value="HTH_LUXR_2"/>
    <property type="match status" value="1"/>
</dbReference>
<dbReference type="AlphaFoldDB" id="A0A3T0DLU6"/>
<dbReference type="InterPro" id="IPR041664">
    <property type="entry name" value="AAA_16"/>
</dbReference>
<dbReference type="SUPFAM" id="SSF46894">
    <property type="entry name" value="C-terminal effector domain of the bipartite response regulators"/>
    <property type="match status" value="1"/>
</dbReference>
<sequence length="906" mass="98781">MLELWDSIADSGGRVIILEGGSGSGKSSVLRAVQDETDDDCEILVGAEWSRKVPYAMLGQLRTRDPIWQSVDGECSASDRVQIAESLLEELQSEDEEKRIVVLDDVHLADPESLQIFSQLGRRLRGTRVLLLIAIDPETSAEVDPDFLRMTTSPVSERVTIPDFGRADALELARAQGVYDIGEHGASVLVAQSSGRLRVAQEILSLLPESRWPAEPAELPMPDSMIREVLDPIEATGSTEVSDVASALAILGGPQDLARIASVATLHDPGPAVDLGVAHGVFRERNSAGRLTLALSRTTSARVIVAAMAPSTRRIFHERAADSAYREDERLVHLAAAALGADGELARRLRDSAAVAERFGRWADAAELHFGAARVLAPSADRDDELLAGIDALASAGRVVEVLPWIDIGKNIAPSTLRDTVLANVAIHRGHAAQADDLLSRAAAAPTDDDGLTAQIALRRTLDSLVRWDGPKVREWANRAMSLGGVDEPANVESHAMRALGFAAQGKIDEAMEDLEDLSDRHLTGAQNQRVRLCVGWVSMLAGDLREAVREFEAAVPTQYERGSLRISLWAHGWLARVQYLLGEWDEGLRTAEIGLRRADGANISLVAPLLNWTAAEIKLWRGQPVDEVMRRADSSAILSDYLAMQVPARLVRAVAANVRGDHDGRAAALRPLLDVDSWTQDRASFWPWSTEYVDALITLGHSDQAQQVAADFKKNTAEAREHIRAQSALASARIHQDRGDIPAAEAEFSRALELFTRSQQDTATAQVLLRRGQMLRRANRRREAVESLVRAREFYEGVGATVLIKRCDQELRATGMSWRGMSETDNGRSAVKTSVEAGGYVPLTPQEMSVADLVVQGMTNAEVSRKLFIAEKTVQYHLTHIYGKFGIRSRTELAAVHLSGDVPSV</sequence>
<accession>A0A3T0DLU6</accession>
<dbReference type="Pfam" id="PF00196">
    <property type="entry name" value="GerE"/>
    <property type="match status" value="1"/>
</dbReference>
<dbReference type="InterPro" id="IPR016032">
    <property type="entry name" value="Sig_transdc_resp-reg_C-effctor"/>
</dbReference>
<dbReference type="PROSITE" id="PS00622">
    <property type="entry name" value="HTH_LUXR_1"/>
    <property type="match status" value="1"/>
</dbReference>
<gene>
    <name evidence="3" type="ORF">CXR27_01945</name>
</gene>
<keyword evidence="1" id="KW-0238">DNA-binding</keyword>
<dbReference type="Gene3D" id="1.10.10.10">
    <property type="entry name" value="Winged helix-like DNA-binding domain superfamily/Winged helix DNA-binding domain"/>
    <property type="match status" value="1"/>
</dbReference>
<evidence type="ECO:0000313" key="4">
    <source>
        <dbReference type="Proteomes" id="UP000282731"/>
    </source>
</evidence>
<dbReference type="PRINTS" id="PR00038">
    <property type="entry name" value="HTHLUXR"/>
</dbReference>
<dbReference type="GO" id="GO:0006355">
    <property type="term" value="P:regulation of DNA-templated transcription"/>
    <property type="evidence" value="ECO:0007669"/>
    <property type="project" value="InterPro"/>
</dbReference>
<dbReference type="PANTHER" id="PTHR43214">
    <property type="entry name" value="TWO-COMPONENT RESPONSE REGULATOR"/>
    <property type="match status" value="1"/>
</dbReference>
<dbReference type="InterPro" id="IPR000792">
    <property type="entry name" value="Tscrpt_reg_LuxR_C"/>
</dbReference>
<dbReference type="InterPro" id="IPR027417">
    <property type="entry name" value="P-loop_NTPase"/>
</dbReference>
<dbReference type="SUPFAM" id="SSF48452">
    <property type="entry name" value="TPR-like"/>
    <property type="match status" value="2"/>
</dbReference>
<dbReference type="SUPFAM" id="SSF52540">
    <property type="entry name" value="P-loop containing nucleoside triphosphate hydrolases"/>
    <property type="match status" value="1"/>
</dbReference>
<evidence type="ECO:0000313" key="3">
    <source>
        <dbReference type="EMBL" id="AZT95909.1"/>
    </source>
</evidence>
<dbReference type="InterPro" id="IPR011990">
    <property type="entry name" value="TPR-like_helical_dom_sf"/>
</dbReference>
<proteinExistence type="predicted"/>
<dbReference type="GO" id="GO:0003677">
    <property type="term" value="F:DNA binding"/>
    <property type="evidence" value="ECO:0007669"/>
    <property type="project" value="UniProtKB-KW"/>
</dbReference>
<dbReference type="PANTHER" id="PTHR43214:SF42">
    <property type="entry name" value="TRANSCRIPTIONAL REGULATORY PROTEIN DESR"/>
    <property type="match status" value="1"/>
</dbReference>
<dbReference type="EMBL" id="CP025334">
    <property type="protein sequence ID" value="AZT95909.1"/>
    <property type="molecule type" value="Genomic_DNA"/>
</dbReference>
<dbReference type="InterPro" id="IPR003593">
    <property type="entry name" value="AAA+_ATPase"/>
</dbReference>
<reference evidence="3 4" key="1">
    <citation type="submission" date="2017-12" db="EMBL/GenBank/DDBJ databases">
        <authorList>
            <person name="Levesque S."/>
        </authorList>
    </citation>
    <scope>NUCLEOTIDE SEQUENCE [LARGE SCALE GENOMIC DNA]</scope>
    <source>
        <strain evidence="3 4">SMQ-1420</strain>
    </source>
</reference>